<accession>A0A937XGF8</accession>
<evidence type="ECO:0000313" key="2">
    <source>
        <dbReference type="Proteomes" id="UP000779900"/>
    </source>
</evidence>
<evidence type="ECO:0000313" key="1">
    <source>
        <dbReference type="EMBL" id="MBM3330969.1"/>
    </source>
</evidence>
<reference evidence="1" key="1">
    <citation type="submission" date="2019-03" db="EMBL/GenBank/DDBJ databases">
        <title>Lake Tanganyika Metagenome-Assembled Genomes (MAGs).</title>
        <authorList>
            <person name="Tran P."/>
        </authorList>
    </citation>
    <scope>NUCLEOTIDE SEQUENCE</scope>
    <source>
        <strain evidence="1">K_DeepCast_150m_m2_040</strain>
    </source>
</reference>
<name>A0A937XGF8_UNCW3</name>
<gene>
    <name evidence="1" type="ORF">FJY68_03850</name>
</gene>
<comment type="caution">
    <text evidence="1">The sequence shown here is derived from an EMBL/GenBank/DDBJ whole genome shotgun (WGS) entry which is preliminary data.</text>
</comment>
<dbReference type="EMBL" id="VGIR01000015">
    <property type="protein sequence ID" value="MBM3330969.1"/>
    <property type="molecule type" value="Genomic_DNA"/>
</dbReference>
<protein>
    <submittedName>
        <fullName evidence="1">Uncharacterized protein</fullName>
    </submittedName>
</protein>
<dbReference type="AlphaFoldDB" id="A0A937XGF8"/>
<dbReference type="Proteomes" id="UP000779900">
    <property type="component" value="Unassembled WGS sequence"/>
</dbReference>
<organism evidence="1 2">
    <name type="scientific">candidate division WOR-3 bacterium</name>
    <dbReference type="NCBI Taxonomy" id="2052148"/>
    <lineage>
        <taxon>Bacteria</taxon>
        <taxon>Bacteria division WOR-3</taxon>
    </lineage>
</organism>
<sequence>MTTRPISPEPDRWLAIDKFWHFSASFVTVGAAYHFGRDRVNLSQPLSTGIATGGILTLGVTKELYDLVGPEKHFSWKDLVADAAGICAGYFAFIHRY</sequence>
<proteinExistence type="predicted"/>